<name>A0A016WV43_9BILA</name>
<dbReference type="PANTHER" id="PTHR34401:SF6">
    <property type="entry name" value="DUF19 DOMAIN-CONTAINING PROTEIN"/>
    <property type="match status" value="1"/>
</dbReference>
<evidence type="ECO:0000313" key="3">
    <source>
        <dbReference type="Proteomes" id="UP000024635"/>
    </source>
</evidence>
<accession>A0A016WV43</accession>
<dbReference type="PANTHER" id="PTHR34401">
    <property type="entry name" value="PROTEIN CBG12388-RELATED"/>
    <property type="match status" value="1"/>
</dbReference>
<dbReference type="AlphaFoldDB" id="A0A016WV43"/>
<dbReference type="EMBL" id="JARK01000084">
    <property type="protein sequence ID" value="EYC43679.1"/>
    <property type="molecule type" value="Genomic_DNA"/>
</dbReference>
<feature type="signal peptide" evidence="1">
    <location>
        <begin position="1"/>
        <end position="15"/>
    </location>
</feature>
<keyword evidence="3" id="KW-1185">Reference proteome</keyword>
<gene>
    <name evidence="2" type="primary">Acey_s0484.g2312</name>
    <name evidence="2" type="ORF">Y032_0484g2312</name>
</gene>
<evidence type="ECO:0000313" key="2">
    <source>
        <dbReference type="EMBL" id="EYC43679.1"/>
    </source>
</evidence>
<evidence type="ECO:0000256" key="1">
    <source>
        <dbReference type="SAM" id="SignalP"/>
    </source>
</evidence>
<dbReference type="Proteomes" id="UP000024635">
    <property type="component" value="Unassembled WGS sequence"/>
</dbReference>
<reference evidence="3" key="1">
    <citation type="journal article" date="2015" name="Nat. Genet.">
        <title>The genome and transcriptome of the zoonotic hookworm Ancylostoma ceylanicum identify infection-specific gene families.</title>
        <authorList>
            <person name="Schwarz E.M."/>
            <person name="Hu Y."/>
            <person name="Antoshechkin I."/>
            <person name="Miller M.M."/>
            <person name="Sternberg P.W."/>
            <person name="Aroian R.V."/>
        </authorList>
    </citation>
    <scope>NUCLEOTIDE SEQUENCE</scope>
    <source>
        <strain evidence="3">HY135</strain>
    </source>
</reference>
<feature type="chain" id="PRO_5013175567" description="Chondroitin proteoglycan 4 domain-containing protein" evidence="1">
    <location>
        <begin position="16"/>
        <end position="255"/>
    </location>
</feature>
<organism evidence="2 3">
    <name type="scientific">Ancylostoma ceylanicum</name>
    <dbReference type="NCBI Taxonomy" id="53326"/>
    <lineage>
        <taxon>Eukaryota</taxon>
        <taxon>Metazoa</taxon>
        <taxon>Ecdysozoa</taxon>
        <taxon>Nematoda</taxon>
        <taxon>Chromadorea</taxon>
        <taxon>Rhabditida</taxon>
        <taxon>Rhabditina</taxon>
        <taxon>Rhabditomorpha</taxon>
        <taxon>Strongyloidea</taxon>
        <taxon>Ancylostomatidae</taxon>
        <taxon>Ancylostomatinae</taxon>
        <taxon>Ancylostoma</taxon>
    </lineage>
</organism>
<protein>
    <recommendedName>
        <fullName evidence="4">Chondroitin proteoglycan 4 domain-containing protein</fullName>
    </recommendedName>
</protein>
<proteinExistence type="predicted"/>
<sequence>MLPLVLLVFAAFTRADPVDQVANQGADIILKSRIAGETVRQCSCAEQQECTEEMKAQAKECSGPCFAAFGSITNRPGDLRKCFDDKDDILQGFLTCFEQKVEGCVPDRNGPQIPKTNILKLFSIGEHRLVNQSAAMQSIIAPIRHIVNAAGDFAKCIKDCFLAKNANGFCFDRKGYNGKSLWGHIPPRFGPGPPYGPSAGNGQVQDKMRVGMFQRLAEEKEGRGTGRMNGVGSQGVIKVRRCLKVGKRPETGPTE</sequence>
<dbReference type="OrthoDB" id="5774418at2759"/>
<comment type="caution">
    <text evidence="2">The sequence shown here is derived from an EMBL/GenBank/DDBJ whole genome shotgun (WGS) entry which is preliminary data.</text>
</comment>
<keyword evidence="1" id="KW-0732">Signal</keyword>
<evidence type="ECO:0008006" key="4">
    <source>
        <dbReference type="Google" id="ProtNLM"/>
    </source>
</evidence>